<dbReference type="Pfam" id="PF04932">
    <property type="entry name" value="Wzy_C"/>
    <property type="match status" value="1"/>
</dbReference>
<comment type="subcellular location">
    <subcellularLocation>
        <location evidence="1">Membrane</location>
        <topology evidence="1">Multi-pass membrane protein</topology>
    </subcellularLocation>
</comment>
<evidence type="ECO:0000313" key="8">
    <source>
        <dbReference type="EMBL" id="MBB6184979.1"/>
    </source>
</evidence>
<dbReference type="EMBL" id="JACHET010000001">
    <property type="protein sequence ID" value="MBB6184979.1"/>
    <property type="molecule type" value="Genomic_DNA"/>
</dbReference>
<accession>A0A841KMB7</accession>
<dbReference type="PANTHER" id="PTHR37422">
    <property type="entry name" value="TEICHURONIC ACID BIOSYNTHESIS PROTEIN TUAE"/>
    <property type="match status" value="1"/>
</dbReference>
<dbReference type="Proteomes" id="UP000560000">
    <property type="component" value="Unassembled WGS sequence"/>
</dbReference>
<evidence type="ECO:0000256" key="2">
    <source>
        <dbReference type="ARBA" id="ARBA00022692"/>
    </source>
</evidence>
<organism evidence="8 9">
    <name type="scientific">Oleiagrimonas soli</name>
    <dbReference type="NCBI Taxonomy" id="1543381"/>
    <lineage>
        <taxon>Bacteria</taxon>
        <taxon>Pseudomonadati</taxon>
        <taxon>Pseudomonadota</taxon>
        <taxon>Gammaproteobacteria</taxon>
        <taxon>Lysobacterales</taxon>
        <taxon>Rhodanobacteraceae</taxon>
        <taxon>Oleiagrimonas</taxon>
    </lineage>
</organism>
<proteinExistence type="predicted"/>
<feature type="transmembrane region" description="Helical" evidence="6">
    <location>
        <begin position="132"/>
        <end position="148"/>
    </location>
</feature>
<evidence type="ECO:0000259" key="7">
    <source>
        <dbReference type="Pfam" id="PF04932"/>
    </source>
</evidence>
<feature type="domain" description="O-antigen ligase-related" evidence="7">
    <location>
        <begin position="226"/>
        <end position="350"/>
    </location>
</feature>
<feature type="transmembrane region" description="Helical" evidence="6">
    <location>
        <begin position="266"/>
        <end position="284"/>
    </location>
</feature>
<gene>
    <name evidence="8" type="ORF">HNQ86_002324</name>
</gene>
<evidence type="ECO:0000256" key="5">
    <source>
        <dbReference type="SAM" id="MobiDB-lite"/>
    </source>
</evidence>
<feature type="region of interest" description="Disordered" evidence="5">
    <location>
        <begin position="1"/>
        <end position="32"/>
    </location>
</feature>
<feature type="transmembrane region" description="Helical" evidence="6">
    <location>
        <begin position="71"/>
        <end position="90"/>
    </location>
</feature>
<feature type="transmembrane region" description="Helical" evidence="6">
    <location>
        <begin position="48"/>
        <end position="65"/>
    </location>
</feature>
<evidence type="ECO:0000256" key="3">
    <source>
        <dbReference type="ARBA" id="ARBA00022989"/>
    </source>
</evidence>
<evidence type="ECO:0000256" key="4">
    <source>
        <dbReference type="ARBA" id="ARBA00023136"/>
    </source>
</evidence>
<keyword evidence="4 6" id="KW-0472">Membrane</keyword>
<feature type="transmembrane region" description="Helical" evidence="6">
    <location>
        <begin position="222"/>
        <end position="237"/>
    </location>
</feature>
<dbReference type="GO" id="GO:0016874">
    <property type="term" value="F:ligase activity"/>
    <property type="evidence" value="ECO:0007669"/>
    <property type="project" value="UniProtKB-KW"/>
</dbReference>
<dbReference type="InterPro" id="IPR051533">
    <property type="entry name" value="WaaL-like"/>
</dbReference>
<comment type="caution">
    <text evidence="8">The sequence shown here is derived from an EMBL/GenBank/DDBJ whole genome shotgun (WGS) entry which is preliminary data.</text>
</comment>
<feature type="transmembrane region" description="Helical" evidence="6">
    <location>
        <begin position="102"/>
        <end position="120"/>
    </location>
</feature>
<dbReference type="PANTHER" id="PTHR37422:SF13">
    <property type="entry name" value="LIPOPOLYSACCHARIDE BIOSYNTHESIS PROTEIN PA4999-RELATED"/>
    <property type="match status" value="1"/>
</dbReference>
<feature type="transmembrane region" description="Helical" evidence="6">
    <location>
        <begin position="160"/>
        <end position="178"/>
    </location>
</feature>
<keyword evidence="3 6" id="KW-1133">Transmembrane helix</keyword>
<dbReference type="GO" id="GO:0016020">
    <property type="term" value="C:membrane"/>
    <property type="evidence" value="ECO:0007669"/>
    <property type="project" value="UniProtKB-SubCell"/>
</dbReference>
<evidence type="ECO:0000256" key="6">
    <source>
        <dbReference type="SAM" id="Phobius"/>
    </source>
</evidence>
<feature type="transmembrane region" description="Helical" evidence="6">
    <location>
        <begin position="397"/>
        <end position="414"/>
    </location>
</feature>
<dbReference type="AlphaFoldDB" id="A0A841KMB7"/>
<feature type="transmembrane region" description="Helical" evidence="6">
    <location>
        <begin position="333"/>
        <end position="356"/>
    </location>
</feature>
<evidence type="ECO:0000313" key="9">
    <source>
        <dbReference type="Proteomes" id="UP000560000"/>
    </source>
</evidence>
<keyword evidence="2 6" id="KW-0812">Transmembrane</keyword>
<name>A0A841KMB7_9GAMM</name>
<evidence type="ECO:0000256" key="1">
    <source>
        <dbReference type="ARBA" id="ARBA00004141"/>
    </source>
</evidence>
<reference evidence="8 9" key="1">
    <citation type="submission" date="2020-08" db="EMBL/GenBank/DDBJ databases">
        <title>Genomic Encyclopedia of Type Strains, Phase IV (KMG-IV): sequencing the most valuable type-strain genomes for metagenomic binning, comparative biology and taxonomic classification.</title>
        <authorList>
            <person name="Goeker M."/>
        </authorList>
    </citation>
    <scope>NUCLEOTIDE SEQUENCE [LARGE SCALE GENOMIC DNA]</scope>
    <source>
        <strain evidence="8 9">DSM 107085</strain>
    </source>
</reference>
<dbReference type="InterPro" id="IPR007016">
    <property type="entry name" value="O-antigen_ligase-rel_domated"/>
</dbReference>
<feature type="transmembrane region" description="Helical" evidence="6">
    <location>
        <begin position="368"/>
        <end position="385"/>
    </location>
</feature>
<keyword evidence="8" id="KW-0436">Ligase</keyword>
<protein>
    <submittedName>
        <fullName evidence="8">O-antigen ligase</fullName>
    </submittedName>
</protein>
<sequence>MTQGRVQPRRYSTGHETMQHQEEHNTTMSAPRSSAGALEARRLGIRDLLAVGLFWLPVGMALVPGKHASSVFHWTVALLLFVPSLACWIVDRGRCLRAVPRSVTWTCAVLLAWACVTLLWATGTHEVERIKVPLFVVLYLHAWLAWGSSRPGSVETLLRVTGWGMAFSALAAMLAFPWRDIVWTHRMVGFDMLDGPNLSAYAMGAAFVWLSQLPPSRGWRRVPWLIALALLAVFVAWTGSRGAWLALFVCLVSLPFWRPGLLARGFAVVGVLAAATVILLKPSLVLHRGLSYRPQIFERALAMIERHPWGGLGMGSKYTIAVGDQSWTHSHNLFTNIAIELGLPGLLLWLLLWAWIGWTGWRMRALPLGRIVLGVWIFASVALQFDGPSLLRSPRPEWLLTWLPLALAMLLSAMRTRHGMAGKAPVAETPQS</sequence>